<evidence type="ECO:0000256" key="1">
    <source>
        <dbReference type="SAM" id="Phobius"/>
    </source>
</evidence>
<proteinExistence type="predicted"/>
<dbReference type="AlphaFoldDB" id="A0A845R1E3"/>
<name>A0A845R1E3_9CLOT</name>
<keyword evidence="1" id="KW-0472">Membrane</keyword>
<dbReference type="Proteomes" id="UP000467132">
    <property type="component" value="Unassembled WGS sequence"/>
</dbReference>
<feature type="transmembrane region" description="Helical" evidence="1">
    <location>
        <begin position="6"/>
        <end position="23"/>
    </location>
</feature>
<keyword evidence="3" id="KW-1185">Reference proteome</keyword>
<keyword evidence="1" id="KW-0812">Transmembrane</keyword>
<accession>A0A845R1E3</accession>
<keyword evidence="1" id="KW-1133">Transmembrane helix</keyword>
<dbReference type="EMBL" id="QXXA01000011">
    <property type="protein sequence ID" value="NBI07242.1"/>
    <property type="molecule type" value="Genomic_DNA"/>
</dbReference>
<evidence type="ECO:0000313" key="2">
    <source>
        <dbReference type="EMBL" id="NBI07242.1"/>
    </source>
</evidence>
<sequence length="177" mass="21411">MNKSRIIVPIISFLIFAVFYIFLNYDGFDGFTEYFKSQNFDEIALKYYDDTEFDHMSMYINHYESARSTDKEKFNKLLNHFKTLEYKRISRDKWYSLRGDIKTIWLFTEDSGSLGIKIYNEKYIMINLGYIIEKKYEEKNLTKIYPNNEYKAYKVVGGKIDMDLIKLIYDSMEIEEY</sequence>
<comment type="caution">
    <text evidence="2">The sequence shown here is derived from an EMBL/GenBank/DDBJ whole genome shotgun (WGS) entry which is preliminary data.</text>
</comment>
<evidence type="ECO:0000313" key="3">
    <source>
        <dbReference type="Proteomes" id="UP000467132"/>
    </source>
</evidence>
<dbReference type="RefSeq" id="WP_160197712.1">
    <property type="nucleotide sequence ID" value="NZ_QXXA01000011.1"/>
</dbReference>
<reference evidence="2 3" key="1">
    <citation type="submission" date="2018-08" db="EMBL/GenBank/DDBJ databases">
        <title>Murine metabolic-syndrome-specific gut microbial biobank.</title>
        <authorList>
            <person name="Liu C."/>
        </authorList>
    </citation>
    <scope>NUCLEOTIDE SEQUENCE [LARGE SCALE GENOMIC DNA]</scope>
    <source>
        <strain evidence="2 3">583</strain>
    </source>
</reference>
<protein>
    <submittedName>
        <fullName evidence="2">Uncharacterized protein</fullName>
    </submittedName>
</protein>
<organism evidence="2 3">
    <name type="scientific">Senegalia massiliensis</name>
    <dbReference type="NCBI Taxonomy" id="1720316"/>
    <lineage>
        <taxon>Bacteria</taxon>
        <taxon>Bacillati</taxon>
        <taxon>Bacillota</taxon>
        <taxon>Clostridia</taxon>
        <taxon>Eubacteriales</taxon>
        <taxon>Clostridiaceae</taxon>
        <taxon>Senegalia</taxon>
    </lineage>
</organism>
<gene>
    <name evidence="2" type="ORF">D3Z33_10315</name>
</gene>